<sequence>MFDKVVEEEDFQANMLEAALGQEAILYRCCAQELSKAGGCCCCCCLMNPIMFHESKR</sequence>
<dbReference type="EMBL" id="CAVMJV010000199">
    <property type="protein sequence ID" value="CAK5124196.1"/>
    <property type="molecule type" value="Genomic_DNA"/>
</dbReference>
<accession>A0ACB1B5I5</accession>
<keyword evidence="2" id="KW-1185">Reference proteome</keyword>
<dbReference type="Proteomes" id="UP001497535">
    <property type="component" value="Unassembled WGS sequence"/>
</dbReference>
<gene>
    <name evidence="1" type="ORF">MENTE1834_LOCUS47662</name>
</gene>
<protein>
    <submittedName>
        <fullName evidence="1">Uncharacterized protein</fullName>
    </submittedName>
</protein>
<comment type="caution">
    <text evidence="1">The sequence shown here is derived from an EMBL/GenBank/DDBJ whole genome shotgun (WGS) entry which is preliminary data.</text>
</comment>
<proteinExistence type="predicted"/>
<evidence type="ECO:0000313" key="1">
    <source>
        <dbReference type="EMBL" id="CAK5124196.1"/>
    </source>
</evidence>
<reference evidence="1" key="1">
    <citation type="submission" date="2023-11" db="EMBL/GenBank/DDBJ databases">
        <authorList>
            <person name="Poullet M."/>
        </authorList>
    </citation>
    <scope>NUCLEOTIDE SEQUENCE</scope>
    <source>
        <strain evidence="1">E1834</strain>
    </source>
</reference>
<organism evidence="1 2">
    <name type="scientific">Meloidogyne enterolobii</name>
    <name type="common">Root-knot nematode worm</name>
    <name type="synonym">Meloidogyne mayaguensis</name>
    <dbReference type="NCBI Taxonomy" id="390850"/>
    <lineage>
        <taxon>Eukaryota</taxon>
        <taxon>Metazoa</taxon>
        <taxon>Ecdysozoa</taxon>
        <taxon>Nematoda</taxon>
        <taxon>Chromadorea</taxon>
        <taxon>Rhabditida</taxon>
        <taxon>Tylenchina</taxon>
        <taxon>Tylenchomorpha</taxon>
        <taxon>Tylenchoidea</taxon>
        <taxon>Meloidogynidae</taxon>
        <taxon>Meloidogyninae</taxon>
        <taxon>Meloidogyne</taxon>
    </lineage>
</organism>
<name>A0ACB1B5I5_MELEN</name>
<evidence type="ECO:0000313" key="2">
    <source>
        <dbReference type="Proteomes" id="UP001497535"/>
    </source>
</evidence>